<dbReference type="RefSeq" id="XP_002118550.1">
    <property type="nucleotide sequence ID" value="XM_002118514.1"/>
</dbReference>
<dbReference type="KEGG" id="tad:TRIADDRAFT_62579"/>
<gene>
    <name evidence="2" type="ORF">TRIADDRAFT_62579</name>
</gene>
<evidence type="ECO:0000256" key="1">
    <source>
        <dbReference type="SAM" id="SignalP"/>
    </source>
</evidence>
<proteinExistence type="predicted"/>
<dbReference type="AlphaFoldDB" id="B3SE81"/>
<evidence type="ECO:0000313" key="3">
    <source>
        <dbReference type="Proteomes" id="UP000009022"/>
    </source>
</evidence>
<organism evidence="2 3">
    <name type="scientific">Trichoplax adhaerens</name>
    <name type="common">Trichoplax reptans</name>
    <dbReference type="NCBI Taxonomy" id="10228"/>
    <lineage>
        <taxon>Eukaryota</taxon>
        <taxon>Metazoa</taxon>
        <taxon>Placozoa</taxon>
        <taxon>Uniplacotomia</taxon>
        <taxon>Trichoplacea</taxon>
        <taxon>Trichoplacidae</taxon>
        <taxon>Trichoplax</taxon>
    </lineage>
</organism>
<dbReference type="GeneID" id="6759762"/>
<feature type="chain" id="PRO_5002797649" evidence="1">
    <location>
        <begin position="41"/>
        <end position="112"/>
    </location>
</feature>
<sequence length="112" mass="13203">MDLYYDPWIDIHKIIFTKEKMNSKLVVLASLLLIIVVCSAKEDQAKQNTDDDKEQYDFAITSRMEKDDGDVVRFNKRDQEIEELKEDLQHLKKAVSLRIMIMINRLCILLSQ</sequence>
<keyword evidence="3" id="KW-1185">Reference proteome</keyword>
<dbReference type="InParanoid" id="B3SE81"/>
<accession>B3SE81</accession>
<dbReference type="EMBL" id="DS985379">
    <property type="protein sequence ID" value="EDV18966.1"/>
    <property type="molecule type" value="Genomic_DNA"/>
</dbReference>
<keyword evidence="1" id="KW-0732">Signal</keyword>
<feature type="signal peptide" evidence="1">
    <location>
        <begin position="1"/>
        <end position="40"/>
    </location>
</feature>
<dbReference type="HOGENOM" id="CLU_2149061_0_0_1"/>
<dbReference type="Proteomes" id="UP000009022">
    <property type="component" value="Unassembled WGS sequence"/>
</dbReference>
<name>B3SE81_TRIAD</name>
<protein>
    <submittedName>
        <fullName evidence="2">Uncharacterized protein</fullName>
    </submittedName>
</protein>
<reference evidence="2 3" key="1">
    <citation type="journal article" date="2008" name="Nature">
        <title>The Trichoplax genome and the nature of placozoans.</title>
        <authorList>
            <person name="Srivastava M."/>
            <person name="Begovic E."/>
            <person name="Chapman J."/>
            <person name="Putnam N.H."/>
            <person name="Hellsten U."/>
            <person name="Kawashima T."/>
            <person name="Kuo A."/>
            <person name="Mitros T."/>
            <person name="Salamov A."/>
            <person name="Carpenter M.L."/>
            <person name="Signorovitch A.Y."/>
            <person name="Moreno M.A."/>
            <person name="Kamm K."/>
            <person name="Grimwood J."/>
            <person name="Schmutz J."/>
            <person name="Shapiro H."/>
            <person name="Grigoriev I.V."/>
            <person name="Buss L.W."/>
            <person name="Schierwater B."/>
            <person name="Dellaporta S.L."/>
            <person name="Rokhsar D.S."/>
        </authorList>
    </citation>
    <scope>NUCLEOTIDE SEQUENCE [LARGE SCALE GENOMIC DNA]</scope>
    <source>
        <strain evidence="2 3">Grell-BS-1999</strain>
    </source>
</reference>
<dbReference type="CTD" id="6759762"/>
<evidence type="ECO:0000313" key="2">
    <source>
        <dbReference type="EMBL" id="EDV18966.1"/>
    </source>
</evidence>